<protein>
    <submittedName>
        <fullName evidence="1">Uncharacterized protein</fullName>
    </submittedName>
</protein>
<dbReference type="Proteomes" id="UP001238179">
    <property type="component" value="Chromosome"/>
</dbReference>
<keyword evidence="2" id="KW-1185">Reference proteome</keyword>
<evidence type="ECO:0000313" key="1">
    <source>
        <dbReference type="EMBL" id="BDU70858.1"/>
    </source>
</evidence>
<name>A0AA48GV25_9BACT</name>
<reference evidence="2" key="1">
    <citation type="journal article" date="2023" name="Int. J. Syst. Evol. Microbiol.">
        <title>Mesoterricola silvestris gen. nov., sp. nov., Mesoterricola sediminis sp. nov., Geothrix oryzae sp. nov., Geothrix edaphica sp. nov., Geothrix rubra sp. nov., and Geothrix limicola sp. nov., six novel members of Acidobacteriota isolated from soils.</title>
        <authorList>
            <person name="Itoh H."/>
            <person name="Sugisawa Y."/>
            <person name="Mise K."/>
            <person name="Xu Z."/>
            <person name="Kuniyasu M."/>
            <person name="Ushijima N."/>
            <person name="Kawano K."/>
            <person name="Kobayashi E."/>
            <person name="Shiratori Y."/>
            <person name="Masuda Y."/>
            <person name="Senoo K."/>
        </authorList>
    </citation>
    <scope>NUCLEOTIDE SEQUENCE [LARGE SCALE GENOMIC DNA]</scope>
    <source>
        <strain evidence="2">W79</strain>
    </source>
</reference>
<dbReference type="AlphaFoldDB" id="A0AA48GV25"/>
<gene>
    <name evidence="1" type="ORF">METEAL_00320</name>
</gene>
<proteinExistence type="predicted"/>
<sequence length="282" mass="32408">MSNQYHDTLQPPYRIQKRLVLNQCFRSVKKQLKPGADLISYVTFGGAELYDLMDLLAVFDLRKRKFLAFSFELEEDLAQKANNCVVAKALRLTKRVHISVIQGDFAIDFGKLGERQAGQNFIFFLDYTECFAQRHQGAIESLLKFNLLRAGDFLIITSCLVPRVMHQPTFMEDKLNLFSDYFHVDEGDIDTQFKVRNHVDLLVGQAFLRNTGGVHASEKLSPALIEKYKYRDTNVPMGLWAFAVQKVEREITGLNDHPFDEFPWIPAPEAEETLPLNLFPDL</sequence>
<accession>A0AA48GV25</accession>
<dbReference type="EMBL" id="AP027080">
    <property type="protein sequence ID" value="BDU70858.1"/>
    <property type="molecule type" value="Genomic_DNA"/>
</dbReference>
<dbReference type="RefSeq" id="WP_316413755.1">
    <property type="nucleotide sequence ID" value="NZ_AP027080.1"/>
</dbReference>
<dbReference type="KEGG" id="msil:METEAL_00320"/>
<evidence type="ECO:0000313" key="2">
    <source>
        <dbReference type="Proteomes" id="UP001238179"/>
    </source>
</evidence>
<organism evidence="1 2">
    <name type="scientific">Mesoterricola silvestris</name>
    <dbReference type="NCBI Taxonomy" id="2927979"/>
    <lineage>
        <taxon>Bacteria</taxon>
        <taxon>Pseudomonadati</taxon>
        <taxon>Acidobacteriota</taxon>
        <taxon>Holophagae</taxon>
        <taxon>Holophagales</taxon>
        <taxon>Holophagaceae</taxon>
        <taxon>Mesoterricola</taxon>
    </lineage>
</organism>